<reference evidence="2 3" key="1">
    <citation type="journal article" date="2014" name="Agronomy (Basel)">
        <title>A Draft Genome Sequence for Ensete ventricosum, the Drought-Tolerant Tree Against Hunger.</title>
        <authorList>
            <person name="Harrison J."/>
            <person name="Moore K.A."/>
            <person name="Paszkiewicz K."/>
            <person name="Jones T."/>
            <person name="Grant M."/>
            <person name="Ambacheew D."/>
            <person name="Muzemil S."/>
            <person name="Studholme D.J."/>
        </authorList>
    </citation>
    <scope>NUCLEOTIDE SEQUENCE [LARGE SCALE GENOMIC DNA]</scope>
</reference>
<proteinExistence type="predicted"/>
<evidence type="ECO:0000256" key="1">
    <source>
        <dbReference type="SAM" id="MobiDB-lite"/>
    </source>
</evidence>
<feature type="compositionally biased region" description="Basic residues" evidence="1">
    <location>
        <begin position="273"/>
        <end position="283"/>
    </location>
</feature>
<name>A0A427AR79_ENSVE</name>
<dbReference type="AlphaFoldDB" id="A0A427AR79"/>
<evidence type="ECO:0000313" key="3">
    <source>
        <dbReference type="Proteomes" id="UP000287651"/>
    </source>
</evidence>
<feature type="compositionally biased region" description="Low complexity" evidence="1">
    <location>
        <begin position="112"/>
        <end position="125"/>
    </location>
</feature>
<sequence length="305" mass="33550">MDWWTGRDMRLGQRTGGLAKARDSGKELVYWPRYATQAKDWWTGRDMRLGRFCRLHGKSKRHCPYKPPVNGGEGSLLILLLSEPSDLTPLGRSVPFYLLTDQVGMASTPSFSVSSFSSSLSSHVPPSREKRRRSIDFSGNQSVPESSSSGVMTGAEAKVLQALEVIKSLHDLDSTICLESLGSVRRRFSIPDEYVLHAPRSRDGEHEPDAWKSTGRGWTSWDCALGSDSSIAASINLAQQVRFSFRRTGDPCRGGQGALEASRKCRGGDSASQKKKRVRRHLGRTSSPKTKAQVGEGAVQRPSQG</sequence>
<accession>A0A427AR79</accession>
<gene>
    <name evidence="2" type="ORF">B296_00011607</name>
</gene>
<feature type="region of interest" description="Disordered" evidence="1">
    <location>
        <begin position="249"/>
        <end position="305"/>
    </location>
</feature>
<protein>
    <submittedName>
        <fullName evidence="2">Uncharacterized protein</fullName>
    </submittedName>
</protein>
<dbReference type="Proteomes" id="UP000287651">
    <property type="component" value="Unassembled WGS sequence"/>
</dbReference>
<comment type="caution">
    <text evidence="2">The sequence shown here is derived from an EMBL/GenBank/DDBJ whole genome shotgun (WGS) entry which is preliminary data.</text>
</comment>
<organism evidence="2 3">
    <name type="scientific">Ensete ventricosum</name>
    <name type="common">Abyssinian banana</name>
    <name type="synonym">Musa ensete</name>
    <dbReference type="NCBI Taxonomy" id="4639"/>
    <lineage>
        <taxon>Eukaryota</taxon>
        <taxon>Viridiplantae</taxon>
        <taxon>Streptophyta</taxon>
        <taxon>Embryophyta</taxon>
        <taxon>Tracheophyta</taxon>
        <taxon>Spermatophyta</taxon>
        <taxon>Magnoliopsida</taxon>
        <taxon>Liliopsida</taxon>
        <taxon>Zingiberales</taxon>
        <taxon>Musaceae</taxon>
        <taxon>Ensete</taxon>
    </lineage>
</organism>
<dbReference type="EMBL" id="AMZH03001611">
    <property type="protein sequence ID" value="RRT78693.1"/>
    <property type="molecule type" value="Genomic_DNA"/>
</dbReference>
<evidence type="ECO:0000313" key="2">
    <source>
        <dbReference type="EMBL" id="RRT78693.1"/>
    </source>
</evidence>
<feature type="compositionally biased region" description="Polar residues" evidence="1">
    <location>
        <begin position="137"/>
        <end position="151"/>
    </location>
</feature>
<feature type="region of interest" description="Disordered" evidence="1">
    <location>
        <begin position="112"/>
        <end position="151"/>
    </location>
</feature>